<protein>
    <submittedName>
        <fullName evidence="4">CLUMA_CG011505, isoform A</fullName>
    </submittedName>
</protein>
<feature type="compositionally biased region" description="Polar residues" evidence="2">
    <location>
        <begin position="24"/>
        <end position="34"/>
    </location>
</feature>
<reference evidence="4 5" key="1">
    <citation type="submission" date="2015-04" db="EMBL/GenBank/DDBJ databases">
        <authorList>
            <person name="Syromyatnikov M.Y."/>
            <person name="Popov V.N."/>
        </authorList>
    </citation>
    <scope>NUCLEOTIDE SEQUENCE [LARGE SCALE GENOMIC DNA]</scope>
</reference>
<dbReference type="AlphaFoldDB" id="A0A1J1II59"/>
<proteinExistence type="predicted"/>
<dbReference type="GO" id="GO:0005826">
    <property type="term" value="C:actomyosin contractile ring"/>
    <property type="evidence" value="ECO:0007669"/>
    <property type="project" value="TreeGrafter"/>
</dbReference>
<feature type="region of interest" description="Disordered" evidence="2">
    <location>
        <begin position="548"/>
        <end position="583"/>
    </location>
</feature>
<keyword evidence="5" id="KW-1185">Reference proteome</keyword>
<dbReference type="CDD" id="cd01263">
    <property type="entry name" value="PH_anillin"/>
    <property type="match status" value="1"/>
</dbReference>
<feature type="compositionally biased region" description="Polar residues" evidence="2">
    <location>
        <begin position="239"/>
        <end position="261"/>
    </location>
</feature>
<keyword evidence="1" id="KW-0175">Coiled coil</keyword>
<feature type="compositionally biased region" description="Acidic residues" evidence="2">
    <location>
        <begin position="573"/>
        <end position="583"/>
    </location>
</feature>
<dbReference type="InterPro" id="IPR037840">
    <property type="entry name" value="PH_Anillin"/>
</dbReference>
<evidence type="ECO:0000256" key="2">
    <source>
        <dbReference type="SAM" id="MobiDB-lite"/>
    </source>
</evidence>
<dbReference type="PANTHER" id="PTHR21538">
    <property type="entry name" value="ANILLIN/RHOTEKIN RTKN"/>
    <property type="match status" value="1"/>
</dbReference>
<evidence type="ECO:0000256" key="1">
    <source>
        <dbReference type="ARBA" id="ARBA00023054"/>
    </source>
</evidence>
<organism evidence="4 5">
    <name type="scientific">Clunio marinus</name>
    <dbReference type="NCBI Taxonomy" id="568069"/>
    <lineage>
        <taxon>Eukaryota</taxon>
        <taxon>Metazoa</taxon>
        <taxon>Ecdysozoa</taxon>
        <taxon>Arthropoda</taxon>
        <taxon>Hexapoda</taxon>
        <taxon>Insecta</taxon>
        <taxon>Pterygota</taxon>
        <taxon>Neoptera</taxon>
        <taxon>Endopterygota</taxon>
        <taxon>Diptera</taxon>
        <taxon>Nematocera</taxon>
        <taxon>Chironomoidea</taxon>
        <taxon>Chironomidae</taxon>
        <taxon>Clunio</taxon>
    </lineage>
</organism>
<evidence type="ECO:0000313" key="4">
    <source>
        <dbReference type="EMBL" id="CRK98137.1"/>
    </source>
</evidence>
<sequence length="1123" mass="127329">MDNFTKGLLERNQARSKALGIFDTKSSTASPEQNMNKENRKMNSPLKLVEACNSKSSIKKSFNKEPLSAEKINQNPMKFTSASNKTMKNDTDVAVEINITSNQNIQVEVEVAECEFDDHGKMIKSGDTLNNSLSNFEQTKESIKIRDHSRKNLRRLGALYSDAEEISSPIHRNEDNFCEKTETEKSMKSFKKFSKLASLANNINSWDDDYSHHATKTVQVLDPAKKQGTPSKLDETRIQSKSSAAKLSSNPSLQSETSASKPSSANLLWDKKVIDSLEAQGFTRRETSGPKLIYDCASENSAISSKSCAQLEKKDSREKIAAEVKKAETNSKLLTTSIKPPSKMKVQENTKFLSIFQKNQKDPAEMTLKERMAIFEKNKGHAPIPATPYGIADANPIRSNAAELNKKFNFGYDCKATTSSQSQESIKDSKKINSNIKSTVNKLLQEKETTISENLISEGIKKQREEDMKCIFNRFNKPQKTEIPNNDEIMLDEKNEAKRQSSEGKYLEEKSNDGIIPMSEDKKRMRISNQQRLYPVLSDIESNTDTEIDDYTTASVSESEKAYEKKDCNYSDDSTDDDDNEEDINMSFGREILNSVKKNDLSKSDYLNTTISSADVSEATGDVDMYLNEAFDVNESKDYDDKGSAYSDSFEYERYPKRVSFKECDEIPIKSRLEISQPDNKNDPMTLVHTVSFYRKQQSASAGNTPVRKIVHKPEEKFVSNEACTSYRSKSNEECDMKIQKLLDEVMRQQTIISQTSQALNLCASTVEFSGSTEAVEGERHLLVATHRRLACLNEVQRLKVEGMMDRVNCTSSSKEKGTLSIQEILIPLKPTYISRLANDEINGHHLLCLVKYNEFVLATKTLPTLPGLKSVRFTDLLSLNEVFADFKITLEIYGMTAQREILPHDIKYHIQTPNKKRFKSKLQESNLTRPPVQSPGGPNAVRKPALVQYGYIIFSIREIKQKSWVINETASSVSPLNGNVYLKIDSKITVDVDYCGFLTMFDDISGFGAWHRRWCRLSGNTLHYWKYPEDEKHKNSLGKLDLKNITSERVNIAPRAICARLHTILLESRRERKPSDIETMVLVPKGNYTTVRHLLAADTKEEREEWCLHLNKSLSLLKSWEH</sequence>
<accession>A0A1J1II59</accession>
<feature type="domain" description="PH" evidence="3">
    <location>
        <begin position="992"/>
        <end position="1116"/>
    </location>
</feature>
<dbReference type="PANTHER" id="PTHR21538:SF23">
    <property type="entry name" value="ANILLIN"/>
    <property type="match status" value="1"/>
</dbReference>
<feature type="region of interest" description="Disordered" evidence="2">
    <location>
        <begin position="222"/>
        <end position="261"/>
    </location>
</feature>
<dbReference type="InterPro" id="IPR011993">
    <property type="entry name" value="PH-like_dom_sf"/>
</dbReference>
<dbReference type="EMBL" id="CVRI01000047">
    <property type="protein sequence ID" value="CRK98137.1"/>
    <property type="molecule type" value="Genomic_DNA"/>
</dbReference>
<feature type="region of interest" description="Disordered" evidence="2">
    <location>
        <begin position="21"/>
        <end position="40"/>
    </location>
</feature>
<dbReference type="OrthoDB" id="5915976at2759"/>
<dbReference type="SUPFAM" id="SSF50729">
    <property type="entry name" value="PH domain-like"/>
    <property type="match status" value="1"/>
</dbReference>
<dbReference type="InterPro" id="IPR012966">
    <property type="entry name" value="AHD"/>
</dbReference>
<dbReference type="GO" id="GO:0000281">
    <property type="term" value="P:mitotic cytokinesis"/>
    <property type="evidence" value="ECO:0007669"/>
    <property type="project" value="TreeGrafter"/>
</dbReference>
<dbReference type="SMART" id="SM00233">
    <property type="entry name" value="PH"/>
    <property type="match status" value="1"/>
</dbReference>
<dbReference type="FunFam" id="2.30.29.30:FF:000111">
    <property type="entry name" value="anillin isoform X1"/>
    <property type="match status" value="1"/>
</dbReference>
<evidence type="ECO:0000313" key="5">
    <source>
        <dbReference type="Proteomes" id="UP000183832"/>
    </source>
</evidence>
<name>A0A1J1II59_9DIPT</name>
<feature type="compositionally biased region" description="Basic and acidic residues" evidence="2">
    <location>
        <begin position="558"/>
        <end position="569"/>
    </location>
</feature>
<dbReference type="STRING" id="568069.A0A1J1II59"/>
<dbReference type="Gene3D" id="2.30.29.30">
    <property type="entry name" value="Pleckstrin-homology domain (PH domain)/Phosphotyrosine-binding domain (PTB)"/>
    <property type="match status" value="1"/>
</dbReference>
<dbReference type="GO" id="GO:0031106">
    <property type="term" value="P:septin ring organization"/>
    <property type="evidence" value="ECO:0007669"/>
    <property type="project" value="TreeGrafter"/>
</dbReference>
<dbReference type="Proteomes" id="UP000183832">
    <property type="component" value="Unassembled WGS sequence"/>
</dbReference>
<dbReference type="InterPro" id="IPR001849">
    <property type="entry name" value="PH_domain"/>
</dbReference>
<dbReference type="Pfam" id="PF08174">
    <property type="entry name" value="Anillin"/>
    <property type="match status" value="1"/>
</dbReference>
<dbReference type="PROSITE" id="PS50003">
    <property type="entry name" value="PH_DOMAIN"/>
    <property type="match status" value="1"/>
</dbReference>
<dbReference type="InterPro" id="IPR051364">
    <property type="entry name" value="Cytokinesis/Rho-signaling"/>
</dbReference>
<dbReference type="Pfam" id="PF00169">
    <property type="entry name" value="PH"/>
    <property type="match status" value="1"/>
</dbReference>
<evidence type="ECO:0000259" key="3">
    <source>
        <dbReference type="PROSITE" id="PS50003"/>
    </source>
</evidence>
<feature type="region of interest" description="Disordered" evidence="2">
    <location>
        <begin position="921"/>
        <end position="940"/>
    </location>
</feature>
<dbReference type="GO" id="GO:0000915">
    <property type="term" value="P:actomyosin contractile ring assembly"/>
    <property type="evidence" value="ECO:0007669"/>
    <property type="project" value="TreeGrafter"/>
</dbReference>
<gene>
    <name evidence="4" type="ORF">CLUMA_CG011505</name>
</gene>